<sequence length="658" mass="72525">MSNRPRLNEVDSAFIIASEDATDPITRRPSLTHNREIENPNIIESSDSDSDRESLHSRSYARSIPNSRLSRVSTQPEHPVELSRIQTHRSLHSETVGRSRTQTSTLSRRRSQKPLPAFGAGKPYPPALPDQEEYVVEFDGPDDPLHAQNWPLSEKIMMAVMLGFTTFTSSFTSSMFSTATHAVAYQFGVSPEVGILGTSLYVLGFAFGPTFWAPLSELKGRRLPIIISMFGFTVFCFGCATGKDLQTVLICRFFSGLFGACPLAVVAAVFSDMFDNKSRGIALTVFSMMVFTGPLMAPFIGGFIVTSSLGWRWTQYISGIMGATAFTLDLFFMRESYPPIILVQKATDLRRRTLNWGIHAKQEEIELDLKQLVTVNFTRPLRLLFTEPIVTLLSIYMSFIYGLLYLFLTAYPLVFVGVHHFTSGVAGLAFFGMIVGQLIAGVVVLAQQPWYMRKLTANNGVPVPEWRLPSIMGGSILFAIGLFWFGWTGYREDIPWIVPTLSGLCSGFGIMSIFLQALNYLVDAYLMFAASAIAGNTFMRSLCGAGFPLFATYMFNGMGIQWASTVLGCVATVLIPIPFFFYKYGPWLRSKSKFAPTMPMPGAPNPAAGSTDDAPGTANSSLDGAPKEHQVSETRDEALRACVPRTRSEIAGEKPSAV</sequence>
<feature type="transmembrane region" description="Helical" evidence="8">
    <location>
        <begin position="496"/>
        <end position="518"/>
    </location>
</feature>
<dbReference type="SUPFAM" id="SSF103473">
    <property type="entry name" value="MFS general substrate transporter"/>
    <property type="match status" value="1"/>
</dbReference>
<feature type="domain" description="Major facilitator superfamily (MFS) profile" evidence="9">
    <location>
        <begin position="158"/>
        <end position="586"/>
    </location>
</feature>
<dbReference type="GO" id="GO:0022857">
    <property type="term" value="F:transmembrane transporter activity"/>
    <property type="evidence" value="ECO:0007669"/>
    <property type="project" value="InterPro"/>
</dbReference>
<dbReference type="InterPro" id="IPR020846">
    <property type="entry name" value="MFS_dom"/>
</dbReference>
<dbReference type="FunFam" id="1.20.1250.20:FF:000011">
    <property type="entry name" value="MFS multidrug transporter, putative"/>
    <property type="match status" value="1"/>
</dbReference>
<comment type="subcellular location">
    <subcellularLocation>
        <location evidence="1">Membrane</location>
        <topology evidence="1">Multi-pass membrane protein</topology>
    </subcellularLocation>
</comment>
<evidence type="ECO:0000313" key="11">
    <source>
        <dbReference type="Proteomes" id="UP000033483"/>
    </source>
</evidence>
<dbReference type="CDD" id="cd17323">
    <property type="entry name" value="MFS_Tpo1_MDR_like"/>
    <property type="match status" value="1"/>
</dbReference>
<keyword evidence="4 8" id="KW-1133">Transmembrane helix</keyword>
<feature type="transmembrane region" description="Helical" evidence="8">
    <location>
        <begin position="389"/>
        <end position="413"/>
    </location>
</feature>
<evidence type="ECO:0000256" key="5">
    <source>
        <dbReference type="ARBA" id="ARBA00023136"/>
    </source>
</evidence>
<reference evidence="10 11" key="1">
    <citation type="submission" date="2015-03" db="EMBL/GenBank/DDBJ databases">
        <authorList>
            <person name="Radwan O."/>
            <person name="Al-Naeli F.A."/>
            <person name="Rendon G.A."/>
            <person name="Fields C."/>
        </authorList>
    </citation>
    <scope>NUCLEOTIDE SEQUENCE [LARGE SCALE GENOMIC DNA]</scope>
    <source>
        <strain evidence="10">CR-DP1</strain>
    </source>
</reference>
<name>A0A0F4ZKY2_9PEZI</name>
<protein>
    <recommendedName>
        <fullName evidence="9">Major facilitator superfamily (MFS) profile domain-containing protein</fullName>
    </recommendedName>
</protein>
<keyword evidence="6" id="KW-0325">Glycoprotein</keyword>
<dbReference type="PANTHER" id="PTHR23502:SF31">
    <property type="entry name" value="POLYAMINE TRANSPORTER 1"/>
    <property type="match status" value="1"/>
</dbReference>
<keyword evidence="5 8" id="KW-0472">Membrane</keyword>
<feature type="region of interest" description="Disordered" evidence="7">
    <location>
        <begin position="25"/>
        <end position="126"/>
    </location>
</feature>
<dbReference type="GO" id="GO:0005886">
    <property type="term" value="C:plasma membrane"/>
    <property type="evidence" value="ECO:0007669"/>
    <property type="project" value="TreeGrafter"/>
</dbReference>
<evidence type="ECO:0000256" key="7">
    <source>
        <dbReference type="SAM" id="MobiDB-lite"/>
    </source>
</evidence>
<organism evidence="10 11">
    <name type="scientific">Thielaviopsis punctulata</name>
    <dbReference type="NCBI Taxonomy" id="72032"/>
    <lineage>
        <taxon>Eukaryota</taxon>
        <taxon>Fungi</taxon>
        <taxon>Dikarya</taxon>
        <taxon>Ascomycota</taxon>
        <taxon>Pezizomycotina</taxon>
        <taxon>Sordariomycetes</taxon>
        <taxon>Hypocreomycetidae</taxon>
        <taxon>Microascales</taxon>
        <taxon>Ceratocystidaceae</taxon>
        <taxon>Thielaviopsis</taxon>
    </lineage>
</organism>
<evidence type="ECO:0000256" key="6">
    <source>
        <dbReference type="ARBA" id="ARBA00023180"/>
    </source>
</evidence>
<feature type="transmembrane region" description="Helical" evidence="8">
    <location>
        <begin position="193"/>
        <end position="213"/>
    </location>
</feature>
<dbReference type="PROSITE" id="PS50850">
    <property type="entry name" value="MFS"/>
    <property type="match status" value="1"/>
</dbReference>
<dbReference type="InterPro" id="IPR036259">
    <property type="entry name" value="MFS_trans_sf"/>
</dbReference>
<feature type="transmembrane region" description="Helical" evidence="8">
    <location>
        <begin position="156"/>
        <end position="173"/>
    </location>
</feature>
<evidence type="ECO:0000256" key="8">
    <source>
        <dbReference type="SAM" id="Phobius"/>
    </source>
</evidence>
<feature type="transmembrane region" description="Helical" evidence="8">
    <location>
        <begin position="466"/>
        <end position="490"/>
    </location>
</feature>
<accession>A0A0F4ZKY2</accession>
<keyword evidence="11" id="KW-1185">Reference proteome</keyword>
<dbReference type="OrthoDB" id="9986881at2759"/>
<evidence type="ECO:0000256" key="2">
    <source>
        <dbReference type="ARBA" id="ARBA00022448"/>
    </source>
</evidence>
<dbReference type="AlphaFoldDB" id="A0A0F4ZKY2"/>
<feature type="transmembrane region" description="Helical" evidence="8">
    <location>
        <begin position="562"/>
        <end position="582"/>
    </location>
</feature>
<dbReference type="Pfam" id="PF07690">
    <property type="entry name" value="MFS_1"/>
    <property type="match status" value="1"/>
</dbReference>
<dbReference type="InterPro" id="IPR011701">
    <property type="entry name" value="MFS"/>
</dbReference>
<feature type="transmembrane region" description="Helical" evidence="8">
    <location>
        <begin position="225"/>
        <end position="243"/>
    </location>
</feature>
<evidence type="ECO:0000256" key="4">
    <source>
        <dbReference type="ARBA" id="ARBA00022989"/>
    </source>
</evidence>
<dbReference type="EMBL" id="LAEV01000250">
    <property type="protein sequence ID" value="KKA30791.1"/>
    <property type="molecule type" value="Genomic_DNA"/>
</dbReference>
<proteinExistence type="predicted"/>
<feature type="transmembrane region" description="Helical" evidence="8">
    <location>
        <begin position="249"/>
        <end position="270"/>
    </location>
</feature>
<keyword evidence="2" id="KW-0813">Transport</keyword>
<evidence type="ECO:0000256" key="1">
    <source>
        <dbReference type="ARBA" id="ARBA00004141"/>
    </source>
</evidence>
<dbReference type="Proteomes" id="UP000033483">
    <property type="component" value="Unassembled WGS sequence"/>
</dbReference>
<gene>
    <name evidence="10" type="ORF">TD95_004954</name>
</gene>
<dbReference type="Gene3D" id="1.20.1250.20">
    <property type="entry name" value="MFS general substrate transporter like domains"/>
    <property type="match status" value="1"/>
</dbReference>
<feature type="compositionally biased region" description="Basic and acidic residues" evidence="7">
    <location>
        <begin position="625"/>
        <end position="639"/>
    </location>
</feature>
<keyword evidence="3 8" id="KW-0812">Transmembrane</keyword>
<comment type="caution">
    <text evidence="10">The sequence shown here is derived from an EMBL/GenBank/DDBJ whole genome shotgun (WGS) entry which is preliminary data.</text>
</comment>
<evidence type="ECO:0000313" key="10">
    <source>
        <dbReference type="EMBL" id="KKA30791.1"/>
    </source>
</evidence>
<feature type="transmembrane region" description="Helical" evidence="8">
    <location>
        <begin position="525"/>
        <end position="550"/>
    </location>
</feature>
<evidence type="ECO:0000259" key="9">
    <source>
        <dbReference type="PROSITE" id="PS50850"/>
    </source>
</evidence>
<feature type="compositionally biased region" description="Polar residues" evidence="7">
    <location>
        <begin position="64"/>
        <end position="76"/>
    </location>
</feature>
<dbReference type="PANTHER" id="PTHR23502">
    <property type="entry name" value="MAJOR FACILITATOR SUPERFAMILY"/>
    <property type="match status" value="1"/>
</dbReference>
<feature type="region of interest" description="Disordered" evidence="7">
    <location>
        <begin position="599"/>
        <end position="658"/>
    </location>
</feature>
<feature type="transmembrane region" description="Helical" evidence="8">
    <location>
        <begin position="282"/>
        <end position="307"/>
    </location>
</feature>
<evidence type="ECO:0000256" key="3">
    <source>
        <dbReference type="ARBA" id="ARBA00022692"/>
    </source>
</evidence>
<feature type="transmembrane region" description="Helical" evidence="8">
    <location>
        <begin position="425"/>
        <end position="446"/>
    </location>
</feature>